<evidence type="ECO:0000256" key="8">
    <source>
        <dbReference type="ARBA" id="ARBA00022833"/>
    </source>
</evidence>
<keyword evidence="6" id="KW-0479">Metal-binding</keyword>
<evidence type="ECO:0000256" key="3">
    <source>
        <dbReference type="ARBA" id="ARBA00022463"/>
    </source>
</evidence>
<name>A0A1B2CX35_9GEMI</name>
<evidence type="ECO:0000256" key="6">
    <source>
        <dbReference type="ARBA" id="ARBA00022723"/>
    </source>
</evidence>
<comment type="subcellular location">
    <subcellularLocation>
        <location evidence="1">Host cytoplasm</location>
    </subcellularLocation>
</comment>
<dbReference type="GO" id="GO:0005198">
    <property type="term" value="F:structural molecule activity"/>
    <property type="evidence" value="ECO:0007669"/>
    <property type="project" value="InterPro"/>
</dbReference>
<comment type="similarity">
    <text evidence="2">Belongs to the geminiviridae transcriptional activator protein family.</text>
</comment>
<evidence type="ECO:0000256" key="10">
    <source>
        <dbReference type="ARBA" id="ARBA00023280"/>
    </source>
</evidence>
<keyword evidence="4" id="KW-0945">Host-virus interaction</keyword>
<proteinExistence type="inferred from homology"/>
<dbReference type="InterPro" id="IPR000942">
    <property type="entry name" value="Gemini_AL2"/>
</dbReference>
<accession>A0A1B2CX35</accession>
<keyword evidence="3" id="KW-0941">Suppressor of RNA silencing</keyword>
<evidence type="ECO:0000256" key="9">
    <source>
        <dbReference type="ARBA" id="ARBA00023200"/>
    </source>
</evidence>
<dbReference type="EMBL" id="KU892791">
    <property type="protein sequence ID" value="ANY59212.1"/>
    <property type="molecule type" value="Genomic_DNA"/>
</dbReference>
<keyword evidence="5" id="KW-1090">Inhibition of host innate immune response by virus</keyword>
<keyword evidence="10" id="KW-0899">Viral immunoevasion</keyword>
<evidence type="ECO:0000256" key="1">
    <source>
        <dbReference type="ARBA" id="ARBA00004192"/>
    </source>
</evidence>
<dbReference type="GO" id="GO:0052170">
    <property type="term" value="P:symbiont-mediated suppression of host innate immune response"/>
    <property type="evidence" value="ECO:0007669"/>
    <property type="project" value="UniProtKB-KW"/>
</dbReference>
<sequence length="147" mass="16845">MKPLSPGLYRIQPSANSPVLSLREIQKRPPKVNLPCKCHFTIHHECHHGFSHETTYYPGTGHEINNSKIRSESTLLQTSNVGKERIGLSTQSPDEIQPQPPQIAQLAQVLDRYDDNWITQDIDWRPFFESLEDPSRQGNQKTIFSLN</sequence>
<evidence type="ECO:0000256" key="5">
    <source>
        <dbReference type="ARBA" id="ARBA00022632"/>
    </source>
</evidence>
<dbReference type="GO" id="GO:0008270">
    <property type="term" value="F:zinc ion binding"/>
    <property type="evidence" value="ECO:0007669"/>
    <property type="project" value="UniProtKB-KW"/>
</dbReference>
<dbReference type="GO" id="GO:0019028">
    <property type="term" value="C:viral capsid"/>
    <property type="evidence" value="ECO:0007669"/>
    <property type="project" value="InterPro"/>
</dbReference>
<dbReference type="GO" id="GO:0030430">
    <property type="term" value="C:host cell cytoplasm"/>
    <property type="evidence" value="ECO:0007669"/>
    <property type="project" value="UniProtKB-SubCell"/>
</dbReference>
<organism evidence="11">
    <name type="scientific">Beet curly top virus</name>
    <dbReference type="NCBI Taxonomy" id="10840"/>
    <lineage>
        <taxon>Viruses</taxon>
        <taxon>Monodnaviria</taxon>
        <taxon>Shotokuvirae</taxon>
        <taxon>Cressdnaviricota</taxon>
        <taxon>Repensiviricetes</taxon>
        <taxon>Geplafuvirales</taxon>
        <taxon>Geminiviridae</taxon>
        <taxon>Curtovirus</taxon>
        <taxon>Curtovirus betae</taxon>
    </lineage>
</organism>
<evidence type="ECO:0000256" key="2">
    <source>
        <dbReference type="ARBA" id="ARBA00007672"/>
    </source>
</evidence>
<evidence type="ECO:0000256" key="4">
    <source>
        <dbReference type="ARBA" id="ARBA00022581"/>
    </source>
</evidence>
<protein>
    <submittedName>
        <fullName evidence="11">C2</fullName>
    </submittedName>
</protein>
<keyword evidence="9" id="KW-1035">Host cytoplasm</keyword>
<keyword evidence="8" id="KW-0862">Zinc</keyword>
<evidence type="ECO:0000313" key="11">
    <source>
        <dbReference type="EMBL" id="ANY59212.1"/>
    </source>
</evidence>
<keyword evidence="7" id="KW-0863">Zinc-finger</keyword>
<evidence type="ECO:0000256" key="7">
    <source>
        <dbReference type="ARBA" id="ARBA00022771"/>
    </source>
</evidence>
<dbReference type="Pfam" id="PF01440">
    <property type="entry name" value="Gemini_AL2"/>
    <property type="match status" value="1"/>
</dbReference>
<reference evidence="11" key="1">
    <citation type="journal article" date="2016" name="Plant Dis.">
        <title>Characterization of Beet curly top virus strains circulating in beet leafhoppers (Hemiptera: Cicadellidae) in Northeastern Oregon.</title>
        <authorList>
            <person name="Rondon S.I."/>
            <person name="Roster M.S."/>
            <person name="Hamlin L.L."/>
            <person name="Green K.J."/>
            <person name="Karasev A.V."/>
            <person name="Crosslin J.M."/>
        </authorList>
    </citation>
    <scope>NUCLEOTIDE SEQUENCE</scope>
    <source>
        <strain evidence="11">BCTV_2009</strain>
    </source>
</reference>